<evidence type="ECO:0000256" key="1">
    <source>
        <dbReference type="SAM" id="MobiDB-lite"/>
    </source>
</evidence>
<dbReference type="InterPro" id="IPR006569">
    <property type="entry name" value="CID_dom"/>
</dbReference>
<dbReference type="Gene3D" id="1.25.40.90">
    <property type="match status" value="1"/>
</dbReference>
<evidence type="ECO:0000313" key="3">
    <source>
        <dbReference type="EMBL" id="OCH91472.1"/>
    </source>
</evidence>
<feature type="compositionally biased region" description="Low complexity" evidence="1">
    <location>
        <begin position="474"/>
        <end position="490"/>
    </location>
</feature>
<reference evidence="3 4" key="1">
    <citation type="submission" date="2016-07" db="EMBL/GenBank/DDBJ databases">
        <title>Draft genome of the white-rot fungus Obba rivulosa 3A-2.</title>
        <authorList>
            <consortium name="DOE Joint Genome Institute"/>
            <person name="Miettinen O."/>
            <person name="Riley R."/>
            <person name="Acob R."/>
            <person name="Barry K."/>
            <person name="Cullen D."/>
            <person name="De Vries R."/>
            <person name="Hainaut M."/>
            <person name="Hatakka A."/>
            <person name="Henrissat B."/>
            <person name="Hilden K."/>
            <person name="Kuo R."/>
            <person name="Labutti K."/>
            <person name="Lipzen A."/>
            <person name="Makela M.R."/>
            <person name="Sandor L."/>
            <person name="Spatafora J.W."/>
            <person name="Grigoriev I.V."/>
            <person name="Hibbett D.S."/>
        </authorList>
    </citation>
    <scope>NUCLEOTIDE SEQUENCE [LARGE SCALE GENOMIC DNA]</scope>
    <source>
        <strain evidence="3 4">3A-2</strain>
    </source>
</reference>
<sequence>MASVETFESTLKEAVQAKRVSASKMSALTELALKCIKNDTQLVSILYRNHKTLSSTGKINSLYVFDALARAARHQVKKHGLTLDVPSDQGNCATFLMKIEGVLDGLFKDMASSRKPEPKEKAKKILDIWHKSETFPSAVLARLSKLLKDAAEKESDKVVAEVTADPRSQANPNPSTTPPQPMPQSNVQPAQLTAPVNPDVQSTLLALLSQAAQAANAVAGSSNGQTMPNSTAATSLPQAQALHAGQLALLQHLTQTAGSGNVIPTQPVPVPLPVSLASSSTSNAVSVVPPVGGPAHPPPYRNDQFGPGRREPAYDRFAGPGGNRISEYHDDRRDNRGGFRGGFRGRGRGRGGWDDRDRFNDRGRDRDWNPQQRARNSRSQSPTSRSYPGHRDAKPYSPPRQPPVAPAQGATGTATPGKDEFGRDLRAGSSEAAGSTPNTDRPRDSRSPSTALSALSSVEHYSTTPHNEGTAVEPSSIQPSPIPVIASASSTGSTATMPLVGLDTYDMSTFDPSAPASWGTLGNAWAVTHGYMPSETELMQFAFAAGLMGPLPVTSQFGTQQAAQWPVQDHSWGNAHLAGHAAHGAWSGGGGFASRGRGHGASHGYGNGRDAEVAGGGPLEQRETDAITLGGEDSGGYNSFDAQAGWPGPAGADGDLDQATSEQVPGGEGTPGDVGSMKRVGDKWVFVRNETSDTT</sequence>
<feature type="compositionally biased region" description="Pro residues" evidence="1">
    <location>
        <begin position="396"/>
        <end position="405"/>
    </location>
</feature>
<evidence type="ECO:0000313" key="4">
    <source>
        <dbReference type="Proteomes" id="UP000250043"/>
    </source>
</evidence>
<feature type="region of interest" description="Disordered" evidence="1">
    <location>
        <begin position="157"/>
        <end position="190"/>
    </location>
</feature>
<feature type="region of interest" description="Disordered" evidence="1">
    <location>
        <begin position="289"/>
        <end position="490"/>
    </location>
</feature>
<feature type="compositionally biased region" description="Low complexity" evidence="1">
    <location>
        <begin position="641"/>
        <end position="659"/>
    </location>
</feature>
<feature type="compositionally biased region" description="Gly residues" evidence="1">
    <location>
        <begin position="593"/>
        <end position="607"/>
    </location>
</feature>
<keyword evidence="4" id="KW-1185">Reference proteome</keyword>
<accession>A0A8E2B0H1</accession>
<feature type="compositionally biased region" description="Polar residues" evidence="1">
    <location>
        <begin position="370"/>
        <end position="386"/>
    </location>
</feature>
<dbReference type="EMBL" id="KV722384">
    <property type="protein sequence ID" value="OCH91472.1"/>
    <property type="molecule type" value="Genomic_DNA"/>
</dbReference>
<dbReference type="Proteomes" id="UP000250043">
    <property type="component" value="Unassembled WGS sequence"/>
</dbReference>
<feature type="region of interest" description="Disordered" evidence="1">
    <location>
        <begin position="593"/>
        <end position="681"/>
    </location>
</feature>
<feature type="compositionally biased region" description="Basic and acidic residues" evidence="1">
    <location>
        <begin position="417"/>
        <end position="426"/>
    </location>
</feature>
<dbReference type="OrthoDB" id="79367at2759"/>
<dbReference type="Pfam" id="PF04818">
    <property type="entry name" value="CID"/>
    <property type="match status" value="1"/>
</dbReference>
<feature type="domain" description="CID" evidence="2">
    <location>
        <begin position="1"/>
        <end position="151"/>
    </location>
</feature>
<dbReference type="SUPFAM" id="SSF48464">
    <property type="entry name" value="ENTH/VHS domain"/>
    <property type="match status" value="1"/>
</dbReference>
<dbReference type="SMART" id="SM00582">
    <property type="entry name" value="RPR"/>
    <property type="match status" value="1"/>
</dbReference>
<feature type="compositionally biased region" description="Basic and acidic residues" evidence="1">
    <location>
        <begin position="326"/>
        <end position="337"/>
    </location>
</feature>
<dbReference type="AlphaFoldDB" id="A0A8E2B0H1"/>
<feature type="compositionally biased region" description="Low complexity" evidence="1">
    <location>
        <begin position="406"/>
        <end position="416"/>
    </location>
</feature>
<organism evidence="3 4">
    <name type="scientific">Obba rivulosa</name>
    <dbReference type="NCBI Taxonomy" id="1052685"/>
    <lineage>
        <taxon>Eukaryota</taxon>
        <taxon>Fungi</taxon>
        <taxon>Dikarya</taxon>
        <taxon>Basidiomycota</taxon>
        <taxon>Agaricomycotina</taxon>
        <taxon>Agaricomycetes</taxon>
        <taxon>Polyporales</taxon>
        <taxon>Gelatoporiaceae</taxon>
        <taxon>Obba</taxon>
    </lineage>
</organism>
<feature type="compositionally biased region" description="Basic and acidic residues" evidence="1">
    <location>
        <begin position="351"/>
        <end position="368"/>
    </location>
</feature>
<protein>
    <recommendedName>
        <fullName evidence="2">CID domain-containing protein</fullName>
    </recommendedName>
</protein>
<gene>
    <name evidence="3" type="ORF">OBBRIDRAFT_753012</name>
</gene>
<dbReference type="PROSITE" id="PS51391">
    <property type="entry name" value="CID"/>
    <property type="match status" value="1"/>
</dbReference>
<feature type="compositionally biased region" description="Pro residues" evidence="1">
    <location>
        <begin position="291"/>
        <end position="300"/>
    </location>
</feature>
<evidence type="ECO:0000259" key="2">
    <source>
        <dbReference type="PROSITE" id="PS51391"/>
    </source>
</evidence>
<proteinExistence type="predicted"/>
<feature type="compositionally biased region" description="Polar residues" evidence="1">
    <location>
        <begin position="447"/>
        <end position="467"/>
    </location>
</feature>
<dbReference type="InterPro" id="IPR008942">
    <property type="entry name" value="ENTH_VHS"/>
</dbReference>
<name>A0A8E2B0H1_9APHY</name>